<dbReference type="InterPro" id="IPR019406">
    <property type="entry name" value="APLF_PBZ"/>
</dbReference>
<feature type="region of interest" description="Disordered" evidence="6">
    <location>
        <begin position="29"/>
        <end position="100"/>
    </location>
</feature>
<dbReference type="InterPro" id="IPR019361">
    <property type="entry name" value="HPF1"/>
</dbReference>
<keyword evidence="4" id="KW-0158">Chromosome</keyword>
<dbReference type="GO" id="GO:0042393">
    <property type="term" value="F:histone binding"/>
    <property type="evidence" value="ECO:0007669"/>
    <property type="project" value="InterPro"/>
</dbReference>
<proteinExistence type="evidence at transcript level"/>
<keyword evidence="5" id="KW-0539">Nucleus</keyword>
<name>A0A1E1X899_9ACAR</name>
<accession>A0A1E1X899</accession>
<evidence type="ECO:0000256" key="6">
    <source>
        <dbReference type="SAM" id="MobiDB-lite"/>
    </source>
</evidence>
<dbReference type="GO" id="GO:0005634">
    <property type="term" value="C:nucleus"/>
    <property type="evidence" value="ECO:0007669"/>
    <property type="project" value="UniProtKB-SubCell"/>
</dbReference>
<evidence type="ECO:0000256" key="5">
    <source>
        <dbReference type="ARBA" id="ARBA00023242"/>
    </source>
</evidence>
<evidence type="ECO:0000256" key="2">
    <source>
        <dbReference type="ARBA" id="ARBA00004286"/>
    </source>
</evidence>
<evidence type="ECO:0000256" key="3">
    <source>
        <dbReference type="ARBA" id="ARBA00010803"/>
    </source>
</evidence>
<dbReference type="Pfam" id="PF10228">
    <property type="entry name" value="HPF1"/>
    <property type="match status" value="1"/>
</dbReference>
<dbReference type="PANTHER" id="PTHR13386">
    <property type="entry name" value="HISTONE PARYLATION FACTOR 1"/>
    <property type="match status" value="1"/>
</dbReference>
<evidence type="ECO:0000259" key="7">
    <source>
        <dbReference type="Pfam" id="PF10283"/>
    </source>
</evidence>
<evidence type="ECO:0000313" key="8">
    <source>
        <dbReference type="EMBL" id="JAT95470.1"/>
    </source>
</evidence>
<dbReference type="EMBL" id="GFAC01003718">
    <property type="protein sequence ID" value="JAT95470.1"/>
    <property type="molecule type" value="mRNA"/>
</dbReference>
<organism evidence="8">
    <name type="scientific">Amblyomma aureolatum</name>
    <dbReference type="NCBI Taxonomy" id="187763"/>
    <lineage>
        <taxon>Eukaryota</taxon>
        <taxon>Metazoa</taxon>
        <taxon>Ecdysozoa</taxon>
        <taxon>Arthropoda</taxon>
        <taxon>Chelicerata</taxon>
        <taxon>Arachnida</taxon>
        <taxon>Acari</taxon>
        <taxon>Parasitiformes</taxon>
        <taxon>Ixodida</taxon>
        <taxon>Ixodoidea</taxon>
        <taxon>Ixodidae</taxon>
        <taxon>Amblyomminae</taxon>
        <taxon>Amblyomma</taxon>
    </lineage>
</organism>
<evidence type="ECO:0000256" key="1">
    <source>
        <dbReference type="ARBA" id="ARBA00004123"/>
    </source>
</evidence>
<evidence type="ECO:0000256" key="4">
    <source>
        <dbReference type="ARBA" id="ARBA00022454"/>
    </source>
</evidence>
<feature type="domain" description="PBZ-type" evidence="7">
    <location>
        <begin position="13"/>
        <end position="37"/>
    </location>
</feature>
<comment type="similarity">
    <text evidence="3">Belongs to the HPF1 family.</text>
</comment>
<comment type="subcellular location">
    <subcellularLocation>
        <location evidence="2">Chromosome</location>
    </subcellularLocation>
    <subcellularLocation>
        <location evidence="1">Nucleus</location>
    </subcellularLocation>
</comment>
<reference evidence="8" key="1">
    <citation type="journal article" date="2017" name="Front. Cell. Infect. Microbiol.">
        <title>The Distinct Transcriptional Response of the Midgut of Amblyomma sculptum and Amblyomma aureolatum Ticks to Rickettsia rickettsii Correlates to Their Differences in Susceptibility to Infection.</title>
        <authorList>
            <person name="Martins L.A."/>
            <person name="Galletti M.F.B.M."/>
            <person name="Ribeiro J.M."/>
            <person name="Fujita A."/>
            <person name="Costa F.B."/>
            <person name="Labruna M.B."/>
            <person name="Daffre S."/>
            <person name="Fogaca A.C."/>
        </authorList>
    </citation>
    <scope>NUCLEOTIDE SEQUENCE</scope>
</reference>
<sequence>MPKDRKRPAKDERILCKYGSKCYRKNADHLKNFKHPKSKEPSGEAGASKDAAKIDQQPHMTHISSPKKAKKATASRSDEQATETEVQRDDANELPDSPDDIRKSIKQKFLVEMPDDFYDFWDFCCSLNKKDPSDALHELLGLRLVGPFDVLCGKLKNKSVKTSDDFLCHWRYFYDPPEMQTVLSADDETMYHIGYFRDDPEQMPVFLASNVASESCKITKVAGNLFAVLSKEISKALQNCEEARKKAKLRKLNGALVEFAEAKGHSLQEASKKRPQPQSTTFHGAGLVVPYNSKTNVGYRSMPLTDSEMKKFLAKFSGDDGGGEGPHNDRLQQLVTWVHIANDECDYGMGLEFSLALFCSGHTNLHPTVEMLGSLAYQLLNREPFACILKAHLKRRLKTPNVSVLN</sequence>
<dbReference type="GO" id="GO:0005694">
    <property type="term" value="C:chromosome"/>
    <property type="evidence" value="ECO:0007669"/>
    <property type="project" value="UniProtKB-SubCell"/>
</dbReference>
<dbReference type="PANTHER" id="PTHR13386:SF1">
    <property type="entry name" value="HISTONE PARYLATION FACTOR 1"/>
    <property type="match status" value="1"/>
</dbReference>
<dbReference type="GO" id="GO:0072572">
    <property type="term" value="F:poly-ADP-D-ribose binding"/>
    <property type="evidence" value="ECO:0007669"/>
    <property type="project" value="TreeGrafter"/>
</dbReference>
<dbReference type="GO" id="GO:0006974">
    <property type="term" value="P:DNA damage response"/>
    <property type="evidence" value="ECO:0007669"/>
    <property type="project" value="InterPro"/>
</dbReference>
<dbReference type="AlphaFoldDB" id="A0A1E1X899"/>
<protein>
    <recommendedName>
        <fullName evidence="7">PBZ-type domain-containing protein</fullName>
    </recommendedName>
</protein>
<dbReference type="Pfam" id="PF10283">
    <property type="entry name" value="zf-CCHH"/>
    <property type="match status" value="1"/>
</dbReference>